<dbReference type="FunFam" id="1.10.287.110:FF:000110">
    <property type="entry name" value="DnaJ domain protein (AFU_orthologue AFUA_2G13210)"/>
    <property type="match status" value="1"/>
</dbReference>
<name>A0A9P4TJW3_CURKU</name>
<evidence type="ECO:0000313" key="4">
    <source>
        <dbReference type="Proteomes" id="UP000801428"/>
    </source>
</evidence>
<dbReference type="Proteomes" id="UP000801428">
    <property type="component" value="Unassembled WGS sequence"/>
</dbReference>
<dbReference type="PROSITE" id="PS50076">
    <property type="entry name" value="DNAJ_2"/>
    <property type="match status" value="1"/>
</dbReference>
<dbReference type="InterPro" id="IPR036869">
    <property type="entry name" value="J_dom_sf"/>
</dbReference>
<dbReference type="GO" id="GO:0005634">
    <property type="term" value="C:nucleus"/>
    <property type="evidence" value="ECO:0007669"/>
    <property type="project" value="TreeGrafter"/>
</dbReference>
<dbReference type="InterPro" id="IPR052594">
    <property type="entry name" value="J_domain-containing_protein"/>
</dbReference>
<reference evidence="3" key="1">
    <citation type="submission" date="2019-04" db="EMBL/GenBank/DDBJ databases">
        <title>Sequencing of skin fungus with MAO and IRED activity.</title>
        <authorList>
            <person name="Marsaioli A.J."/>
            <person name="Bonatto J.M.C."/>
            <person name="Reis Junior O."/>
        </authorList>
    </citation>
    <scope>NUCLEOTIDE SEQUENCE</scope>
    <source>
        <strain evidence="3">30M1</strain>
    </source>
</reference>
<dbReference type="PRINTS" id="PR00625">
    <property type="entry name" value="JDOMAIN"/>
</dbReference>
<dbReference type="SMART" id="SM00271">
    <property type="entry name" value="DnaJ"/>
    <property type="match status" value="1"/>
</dbReference>
<dbReference type="PROSITE" id="PS00636">
    <property type="entry name" value="DNAJ_1"/>
    <property type="match status" value="1"/>
</dbReference>
<dbReference type="PANTHER" id="PTHR44144">
    <property type="entry name" value="DNAJ HOMOLOG SUBFAMILY C MEMBER 9"/>
    <property type="match status" value="1"/>
</dbReference>
<feature type="domain" description="J" evidence="2">
    <location>
        <begin position="30"/>
        <end position="97"/>
    </location>
</feature>
<feature type="compositionally biased region" description="Polar residues" evidence="1">
    <location>
        <begin position="366"/>
        <end position="397"/>
    </location>
</feature>
<feature type="compositionally biased region" description="Acidic residues" evidence="1">
    <location>
        <begin position="312"/>
        <end position="334"/>
    </location>
</feature>
<dbReference type="InterPro" id="IPR018253">
    <property type="entry name" value="DnaJ_domain_CS"/>
</dbReference>
<feature type="region of interest" description="Disordered" evidence="1">
    <location>
        <begin position="457"/>
        <end position="476"/>
    </location>
</feature>
<feature type="region of interest" description="Disordered" evidence="1">
    <location>
        <begin position="193"/>
        <end position="405"/>
    </location>
</feature>
<dbReference type="Pfam" id="PF23302">
    <property type="entry name" value="HTH_DNAJC9"/>
    <property type="match status" value="1"/>
</dbReference>
<dbReference type="InterPro" id="IPR001623">
    <property type="entry name" value="DnaJ_domain"/>
</dbReference>
<dbReference type="OrthoDB" id="110024at2759"/>
<dbReference type="CDD" id="cd06257">
    <property type="entry name" value="DnaJ"/>
    <property type="match status" value="1"/>
</dbReference>
<dbReference type="Gene3D" id="1.10.287.110">
    <property type="entry name" value="DnaJ domain"/>
    <property type="match status" value="1"/>
</dbReference>
<accession>A0A9P4TJW3</accession>
<dbReference type="Pfam" id="PF00226">
    <property type="entry name" value="DnaJ"/>
    <property type="match status" value="1"/>
</dbReference>
<keyword evidence="4" id="KW-1185">Reference proteome</keyword>
<dbReference type="SUPFAM" id="SSF46565">
    <property type="entry name" value="Chaperone J-domain"/>
    <property type="match status" value="1"/>
</dbReference>
<dbReference type="AlphaFoldDB" id="A0A9P4TJW3"/>
<gene>
    <name evidence="3" type="ORF">E8E13_006863</name>
</gene>
<evidence type="ECO:0000256" key="1">
    <source>
        <dbReference type="SAM" id="MobiDB-lite"/>
    </source>
</evidence>
<dbReference type="InterPro" id="IPR056453">
    <property type="entry name" value="HTH_DNAJC9"/>
</dbReference>
<dbReference type="EMBL" id="SWKU01000005">
    <property type="protein sequence ID" value="KAF3006582.1"/>
    <property type="molecule type" value="Genomic_DNA"/>
</dbReference>
<dbReference type="GO" id="GO:0005737">
    <property type="term" value="C:cytoplasm"/>
    <property type="evidence" value="ECO:0007669"/>
    <property type="project" value="TreeGrafter"/>
</dbReference>
<dbReference type="PANTHER" id="PTHR44144:SF1">
    <property type="entry name" value="DNAJ HOMOLOG SUBFAMILY C MEMBER 9"/>
    <property type="match status" value="1"/>
</dbReference>
<comment type="caution">
    <text evidence="3">The sequence shown here is derived from an EMBL/GenBank/DDBJ whole genome shotgun (WGS) entry which is preliminary data.</text>
</comment>
<feature type="compositionally biased region" description="Basic and acidic residues" evidence="1">
    <location>
        <begin position="211"/>
        <end position="227"/>
    </location>
</feature>
<feature type="compositionally biased region" description="Basic and acidic residues" evidence="1">
    <location>
        <begin position="193"/>
        <end position="203"/>
    </location>
</feature>
<sequence>MARKQKKDYEERSSDDEEIGEEGDGPPVVNPYEVLGLEHEATAEDVKKAYRRMALKHHPDKAADGEKEAANKKFQEIAFAYAILSDDRRRKRYDLTGSTAESLEDDEDFDWLSFYRGQFENIINDEAINKLSNEYKGSDEERTDLLKAYTRYKGRLEQIYESVLLSDILVDDDRYREILDDAISKGEVESYPAYEKETDETRLKAKKAAKKSREDFDKRQAAEEAKAKKVGKTSGKPKGKKSGGGDMSDLAALIQQRQKSRAGGFFDHLEAKYAPKSKGNKRATPMEEPPEEAFQATAARAKKRKPSKKVVDDDDEDMDLGEEDIVDSEEDEEAAPSKPKARGREKTYAAMAGAESPKTPVARTSLPFNLFNNTPTASAFGSPLPSQKRTWQGGNVPSPSPSQPFYRPGSVPVPAAQMAPVKRQRVNMSEQEQPQRLQPQEQRHTYYTMPAASPRTPTFGGNGAHSPLRPPPQQPSATSVAQRVFLIAVQKHKLLQPDSRTPPVVDSRKIDSITHTMWQIVFKDENLMRETAIKASMFPQIKLRALARLQYMACWWVIREMACELMKRQKWIVDDSEMQTLWKSTLDECQRNMARFNVQGDHILATQQDRGAPRGLPGHPQ</sequence>
<evidence type="ECO:0000259" key="2">
    <source>
        <dbReference type="PROSITE" id="PS50076"/>
    </source>
</evidence>
<proteinExistence type="predicted"/>
<feature type="region of interest" description="Disordered" evidence="1">
    <location>
        <begin position="1"/>
        <end position="32"/>
    </location>
</feature>
<organism evidence="3 4">
    <name type="scientific">Curvularia kusanoi</name>
    <name type="common">Cochliobolus kusanoi</name>
    <dbReference type="NCBI Taxonomy" id="90978"/>
    <lineage>
        <taxon>Eukaryota</taxon>
        <taxon>Fungi</taxon>
        <taxon>Dikarya</taxon>
        <taxon>Ascomycota</taxon>
        <taxon>Pezizomycotina</taxon>
        <taxon>Dothideomycetes</taxon>
        <taxon>Pleosporomycetidae</taxon>
        <taxon>Pleosporales</taxon>
        <taxon>Pleosporineae</taxon>
        <taxon>Pleosporaceae</taxon>
        <taxon>Curvularia</taxon>
    </lineage>
</organism>
<dbReference type="GO" id="GO:0031072">
    <property type="term" value="F:heat shock protein binding"/>
    <property type="evidence" value="ECO:0007669"/>
    <property type="project" value="TreeGrafter"/>
</dbReference>
<feature type="compositionally biased region" description="Basic residues" evidence="1">
    <location>
        <begin position="228"/>
        <end position="241"/>
    </location>
</feature>
<protein>
    <recommendedName>
        <fullName evidence="2">J domain-containing protein</fullName>
    </recommendedName>
</protein>
<evidence type="ECO:0000313" key="3">
    <source>
        <dbReference type="EMBL" id="KAF3006582.1"/>
    </source>
</evidence>
<feature type="compositionally biased region" description="Acidic residues" evidence="1">
    <location>
        <begin position="13"/>
        <end position="24"/>
    </location>
</feature>